<name>A0A5N5WPA5_9EURO</name>
<keyword evidence="3" id="KW-1185">Reference proteome</keyword>
<evidence type="ECO:0000256" key="1">
    <source>
        <dbReference type="SAM" id="MobiDB-lite"/>
    </source>
</evidence>
<feature type="compositionally biased region" description="Basic and acidic residues" evidence="1">
    <location>
        <begin position="87"/>
        <end position="97"/>
    </location>
</feature>
<protein>
    <recommendedName>
        <fullName evidence="4">Ankyrin repeat-containing domain protein</fullName>
    </recommendedName>
</protein>
<evidence type="ECO:0000313" key="2">
    <source>
        <dbReference type="EMBL" id="KAB8069134.1"/>
    </source>
</evidence>
<accession>A0A5N5WPA5</accession>
<gene>
    <name evidence="2" type="ORF">BDV29DRAFT_161750</name>
</gene>
<organism evidence="2 3">
    <name type="scientific">Aspergillus leporis</name>
    <dbReference type="NCBI Taxonomy" id="41062"/>
    <lineage>
        <taxon>Eukaryota</taxon>
        <taxon>Fungi</taxon>
        <taxon>Dikarya</taxon>
        <taxon>Ascomycota</taxon>
        <taxon>Pezizomycotina</taxon>
        <taxon>Eurotiomycetes</taxon>
        <taxon>Eurotiomycetidae</taxon>
        <taxon>Eurotiales</taxon>
        <taxon>Aspergillaceae</taxon>
        <taxon>Aspergillus</taxon>
        <taxon>Aspergillus subgen. Circumdati</taxon>
    </lineage>
</organism>
<evidence type="ECO:0000313" key="3">
    <source>
        <dbReference type="Proteomes" id="UP000326565"/>
    </source>
</evidence>
<feature type="region of interest" description="Disordered" evidence="1">
    <location>
        <begin position="87"/>
        <end position="121"/>
    </location>
</feature>
<evidence type="ECO:0008006" key="4">
    <source>
        <dbReference type="Google" id="ProtNLM"/>
    </source>
</evidence>
<proteinExistence type="predicted"/>
<reference evidence="2 3" key="1">
    <citation type="submission" date="2019-04" db="EMBL/GenBank/DDBJ databases">
        <title>Friends and foes A comparative genomics study of 23 Aspergillus species from section Flavi.</title>
        <authorList>
            <consortium name="DOE Joint Genome Institute"/>
            <person name="Kjaerbolling I."/>
            <person name="Vesth T."/>
            <person name="Frisvad J.C."/>
            <person name="Nybo J.L."/>
            <person name="Theobald S."/>
            <person name="Kildgaard S."/>
            <person name="Isbrandt T."/>
            <person name="Kuo A."/>
            <person name="Sato A."/>
            <person name="Lyhne E.K."/>
            <person name="Kogle M.E."/>
            <person name="Wiebenga A."/>
            <person name="Kun R.S."/>
            <person name="Lubbers R.J."/>
            <person name="Makela M.R."/>
            <person name="Barry K."/>
            <person name="Chovatia M."/>
            <person name="Clum A."/>
            <person name="Daum C."/>
            <person name="Haridas S."/>
            <person name="He G."/>
            <person name="LaButti K."/>
            <person name="Lipzen A."/>
            <person name="Mondo S."/>
            <person name="Riley R."/>
            <person name="Salamov A."/>
            <person name="Simmons B.A."/>
            <person name="Magnuson J.K."/>
            <person name="Henrissat B."/>
            <person name="Mortensen U.H."/>
            <person name="Larsen T.O."/>
            <person name="Devries R.P."/>
            <person name="Grigoriev I.V."/>
            <person name="Machida M."/>
            <person name="Baker S.E."/>
            <person name="Andersen M.R."/>
        </authorList>
    </citation>
    <scope>NUCLEOTIDE SEQUENCE [LARGE SCALE GENOMIC DNA]</scope>
    <source>
        <strain evidence="2 3">CBS 151.66</strain>
    </source>
</reference>
<sequence length="180" mass="20354">MPRGQIPHCIAGSLHLRRRRACESTSQKRSYVNATGGYCRSALHVAALFGYDGICEVLMKNEASWSSVGRGLSDFSAEKLDNTDEVLMEVRERKGNEWPENSEDEEEEHDEEDEEEEEEEEAVILQLNVESIPFFVEPYHPPVTVILSDNGTTDGAPEEATKKIALNREAWIRSRCRLSV</sequence>
<dbReference type="AlphaFoldDB" id="A0A5N5WPA5"/>
<dbReference type="EMBL" id="ML732355">
    <property type="protein sequence ID" value="KAB8069134.1"/>
    <property type="molecule type" value="Genomic_DNA"/>
</dbReference>
<dbReference type="Proteomes" id="UP000326565">
    <property type="component" value="Unassembled WGS sequence"/>
</dbReference>
<feature type="compositionally biased region" description="Acidic residues" evidence="1">
    <location>
        <begin position="100"/>
        <end position="121"/>
    </location>
</feature>